<gene>
    <name evidence="1" type="ORF">BpHYR1_054564</name>
</gene>
<feature type="non-terminal residue" evidence="1">
    <location>
        <position position="1"/>
    </location>
</feature>
<name>A0A3M7PVH8_BRAPC</name>
<comment type="caution">
    <text evidence="1">The sequence shown here is derived from an EMBL/GenBank/DDBJ whole genome shotgun (WGS) entry which is preliminary data.</text>
</comment>
<protein>
    <submittedName>
        <fullName evidence="1">Uncharacterized protein</fullName>
    </submittedName>
</protein>
<dbReference type="EMBL" id="REGN01008609">
    <property type="protein sequence ID" value="RNA03156.1"/>
    <property type="molecule type" value="Genomic_DNA"/>
</dbReference>
<keyword evidence="2" id="KW-1185">Reference proteome</keyword>
<accession>A0A3M7PVH8</accession>
<dbReference type="Proteomes" id="UP000276133">
    <property type="component" value="Unassembled WGS sequence"/>
</dbReference>
<dbReference type="AlphaFoldDB" id="A0A3M7PVH8"/>
<evidence type="ECO:0000313" key="1">
    <source>
        <dbReference type="EMBL" id="RNA03156.1"/>
    </source>
</evidence>
<proteinExistence type="predicted"/>
<reference evidence="1 2" key="1">
    <citation type="journal article" date="2018" name="Sci. Rep.">
        <title>Genomic signatures of local adaptation to the degree of environmental predictability in rotifers.</title>
        <authorList>
            <person name="Franch-Gras L."/>
            <person name="Hahn C."/>
            <person name="Garcia-Roger E.M."/>
            <person name="Carmona M.J."/>
            <person name="Serra M."/>
            <person name="Gomez A."/>
        </authorList>
    </citation>
    <scope>NUCLEOTIDE SEQUENCE [LARGE SCALE GENOMIC DNA]</scope>
    <source>
        <strain evidence="1">HYR1</strain>
    </source>
</reference>
<evidence type="ECO:0000313" key="2">
    <source>
        <dbReference type="Proteomes" id="UP000276133"/>
    </source>
</evidence>
<organism evidence="1 2">
    <name type="scientific">Brachionus plicatilis</name>
    <name type="common">Marine rotifer</name>
    <name type="synonym">Brachionus muelleri</name>
    <dbReference type="NCBI Taxonomy" id="10195"/>
    <lineage>
        <taxon>Eukaryota</taxon>
        <taxon>Metazoa</taxon>
        <taxon>Spiralia</taxon>
        <taxon>Gnathifera</taxon>
        <taxon>Rotifera</taxon>
        <taxon>Eurotatoria</taxon>
        <taxon>Monogononta</taxon>
        <taxon>Pseudotrocha</taxon>
        <taxon>Ploima</taxon>
        <taxon>Brachionidae</taxon>
        <taxon>Brachionus</taxon>
    </lineage>
</organism>
<sequence>SKGCIVYDPEDVIQRIPSLCYDTKPRECLHIFYQINYFAYTQFPPLTKYVFHLHHSNSLRQPEVHDHDRMRIHNIKIIFIYQTDKKKHKSIDYFVLQISKNTIYLKK</sequence>